<proteinExistence type="predicted"/>
<evidence type="ECO:0000313" key="2">
    <source>
        <dbReference type="Proteomes" id="UP000814176"/>
    </source>
</evidence>
<evidence type="ECO:0000313" key="1">
    <source>
        <dbReference type="EMBL" id="KAH9841414.1"/>
    </source>
</evidence>
<name>A0ABQ8KS84_9APHY</name>
<accession>A0ABQ8KS84</accession>
<gene>
    <name evidence="1" type="ORF">C8Q71DRAFT_328550</name>
</gene>
<dbReference type="Proteomes" id="UP000814176">
    <property type="component" value="Unassembled WGS sequence"/>
</dbReference>
<dbReference type="RefSeq" id="XP_047782713.1">
    <property type="nucleotide sequence ID" value="XM_047917860.1"/>
</dbReference>
<comment type="caution">
    <text evidence="1">The sequence shown here is derived from an EMBL/GenBank/DDBJ whole genome shotgun (WGS) entry which is preliminary data.</text>
</comment>
<sequence length="225" mass="25394">MMSPLATVAHGPIPRLPADQIHSASQTWRMTSPRVSPCPRRLRDIQKESEIQLYLSRSVPVRRREPVRLLRQPTSGHRTALALASDQTDTGPRTYSMMGPPRLLYPESRDVTEISQVYRDGDVPSVANKAKHTPLHLSSQLIDQPAPQLFLCSGSTRSHRPPPRPLPVHLSICHPPLRINIPGGTGHCPHRSMTCARTRPRLHNYILGYSIQKHPRRQACNLRRL</sequence>
<reference evidence="1 2" key="1">
    <citation type="journal article" date="2021" name="Environ. Microbiol.">
        <title>Gene family expansions and transcriptome signatures uncover fungal adaptations to wood decay.</title>
        <authorList>
            <person name="Hage H."/>
            <person name="Miyauchi S."/>
            <person name="Viragh M."/>
            <person name="Drula E."/>
            <person name="Min B."/>
            <person name="Chaduli D."/>
            <person name="Navarro D."/>
            <person name="Favel A."/>
            <person name="Norest M."/>
            <person name="Lesage-Meessen L."/>
            <person name="Balint B."/>
            <person name="Merenyi Z."/>
            <person name="de Eugenio L."/>
            <person name="Morin E."/>
            <person name="Martinez A.T."/>
            <person name="Baldrian P."/>
            <person name="Stursova M."/>
            <person name="Martinez M.J."/>
            <person name="Novotny C."/>
            <person name="Magnuson J.K."/>
            <person name="Spatafora J.W."/>
            <person name="Maurice S."/>
            <person name="Pangilinan J."/>
            <person name="Andreopoulos W."/>
            <person name="LaButti K."/>
            <person name="Hundley H."/>
            <person name="Na H."/>
            <person name="Kuo A."/>
            <person name="Barry K."/>
            <person name="Lipzen A."/>
            <person name="Henrissat B."/>
            <person name="Riley R."/>
            <person name="Ahrendt S."/>
            <person name="Nagy L.G."/>
            <person name="Grigoriev I.V."/>
            <person name="Martin F."/>
            <person name="Rosso M.N."/>
        </authorList>
    </citation>
    <scope>NUCLEOTIDE SEQUENCE [LARGE SCALE GENOMIC DNA]</scope>
    <source>
        <strain evidence="1 2">CIRM-BRFM 1785</strain>
    </source>
</reference>
<organism evidence="1 2">
    <name type="scientific">Rhodofomes roseus</name>
    <dbReference type="NCBI Taxonomy" id="34475"/>
    <lineage>
        <taxon>Eukaryota</taxon>
        <taxon>Fungi</taxon>
        <taxon>Dikarya</taxon>
        <taxon>Basidiomycota</taxon>
        <taxon>Agaricomycotina</taxon>
        <taxon>Agaricomycetes</taxon>
        <taxon>Polyporales</taxon>
        <taxon>Rhodofomes</taxon>
    </lineage>
</organism>
<keyword evidence="2" id="KW-1185">Reference proteome</keyword>
<dbReference type="GeneID" id="71998592"/>
<protein>
    <submittedName>
        <fullName evidence="1">Uncharacterized protein</fullName>
    </submittedName>
</protein>
<dbReference type="EMBL" id="JADCUA010000003">
    <property type="protein sequence ID" value="KAH9841414.1"/>
    <property type="molecule type" value="Genomic_DNA"/>
</dbReference>